<dbReference type="PANTHER" id="PTHR34220:SF7">
    <property type="entry name" value="SENSOR HISTIDINE KINASE YPDA"/>
    <property type="match status" value="1"/>
</dbReference>
<dbReference type="PANTHER" id="PTHR34220">
    <property type="entry name" value="SENSOR HISTIDINE KINASE YPDA"/>
    <property type="match status" value="1"/>
</dbReference>
<evidence type="ECO:0000256" key="1">
    <source>
        <dbReference type="SAM" id="Phobius"/>
    </source>
</evidence>
<keyword evidence="1" id="KW-0472">Membrane</keyword>
<feature type="transmembrane region" description="Helical" evidence="1">
    <location>
        <begin position="38"/>
        <end position="55"/>
    </location>
</feature>
<evidence type="ECO:0000313" key="3">
    <source>
        <dbReference type="EMBL" id="SDE77228.1"/>
    </source>
</evidence>
<feature type="transmembrane region" description="Helical" evidence="1">
    <location>
        <begin position="94"/>
        <end position="112"/>
    </location>
</feature>
<feature type="transmembrane region" description="Helical" evidence="1">
    <location>
        <begin position="12"/>
        <end position="32"/>
    </location>
</feature>
<protein>
    <submittedName>
        <fullName evidence="3">GHKL domain-containing protein</fullName>
    </submittedName>
</protein>
<dbReference type="OrthoDB" id="9809908at2"/>
<dbReference type="InterPro" id="IPR010559">
    <property type="entry name" value="Sig_transdc_His_kin_internal"/>
</dbReference>
<dbReference type="InterPro" id="IPR050640">
    <property type="entry name" value="Bact_2-comp_sensor_kinase"/>
</dbReference>
<keyword evidence="1" id="KW-0812">Transmembrane</keyword>
<dbReference type="GO" id="GO:0016020">
    <property type="term" value="C:membrane"/>
    <property type="evidence" value="ECO:0007669"/>
    <property type="project" value="InterPro"/>
</dbReference>
<dbReference type="Proteomes" id="UP000199321">
    <property type="component" value="Unassembled WGS sequence"/>
</dbReference>
<sequence length="375" mass="44349">MVEYIKKYRAFLIALIIVPIFYMLDYFGVILIPNDDPLEVILITLFWWLAIALPIHNYNYLKRQGATILKVIVLIILFSVALGIDILMDMPDNPVTFILLMGFWIGVVYLLVPAFIKKYWKLIALIYIPLFIYFLYLRLFSGDLETYLEIKEDFPFYIFFLPIPILFFLWVFEQWKWFQNLKSEKSQAELAMLQAQMNPHFFFNTLNNLYALTIKNSEKAPEVILKLSDMMRYTIYEGKKDFVTIGEEIAYLNNYIELHKIRYKKDVDILFHYDVDTHLKIKPLLFIILLENAFKHGVESWSKSNAYIHIYLTYTDNFVQFEIENNFDGTHTNNGGIGLENLKRRLQLVFGKNYALLINTTLNTYKVTLKIPPHA</sequence>
<dbReference type="AlphaFoldDB" id="A0A1G7FN46"/>
<dbReference type="SUPFAM" id="SSF55874">
    <property type="entry name" value="ATPase domain of HSP90 chaperone/DNA topoisomerase II/histidine kinase"/>
    <property type="match status" value="1"/>
</dbReference>
<dbReference type="Gene3D" id="3.30.565.10">
    <property type="entry name" value="Histidine kinase-like ATPase, C-terminal domain"/>
    <property type="match status" value="1"/>
</dbReference>
<feature type="transmembrane region" description="Helical" evidence="1">
    <location>
        <begin position="119"/>
        <end position="136"/>
    </location>
</feature>
<dbReference type="STRING" id="227084.SAMN05421855_102658"/>
<dbReference type="InterPro" id="IPR036890">
    <property type="entry name" value="HATPase_C_sf"/>
</dbReference>
<feature type="domain" description="Signal transduction histidine kinase internal region" evidence="2">
    <location>
        <begin position="188"/>
        <end position="265"/>
    </location>
</feature>
<feature type="transmembrane region" description="Helical" evidence="1">
    <location>
        <begin position="67"/>
        <end position="88"/>
    </location>
</feature>
<organism evidence="3 4">
    <name type="scientific">Ulvibacter litoralis</name>
    <dbReference type="NCBI Taxonomy" id="227084"/>
    <lineage>
        <taxon>Bacteria</taxon>
        <taxon>Pseudomonadati</taxon>
        <taxon>Bacteroidota</taxon>
        <taxon>Flavobacteriia</taxon>
        <taxon>Flavobacteriales</taxon>
        <taxon>Flavobacteriaceae</taxon>
        <taxon>Ulvibacter</taxon>
    </lineage>
</organism>
<keyword evidence="4" id="KW-1185">Reference proteome</keyword>
<name>A0A1G7FN46_9FLAO</name>
<dbReference type="EMBL" id="FNBA01000002">
    <property type="protein sequence ID" value="SDE77228.1"/>
    <property type="molecule type" value="Genomic_DNA"/>
</dbReference>
<dbReference type="GO" id="GO:0000155">
    <property type="term" value="F:phosphorelay sensor kinase activity"/>
    <property type="evidence" value="ECO:0007669"/>
    <property type="project" value="InterPro"/>
</dbReference>
<dbReference type="Pfam" id="PF06580">
    <property type="entry name" value="His_kinase"/>
    <property type="match status" value="1"/>
</dbReference>
<dbReference type="RefSeq" id="WP_093143448.1">
    <property type="nucleotide sequence ID" value="NZ_BMWO01000002.1"/>
</dbReference>
<evidence type="ECO:0000313" key="4">
    <source>
        <dbReference type="Proteomes" id="UP000199321"/>
    </source>
</evidence>
<gene>
    <name evidence="3" type="ORF">SAMN05421855_102658</name>
</gene>
<feature type="transmembrane region" description="Helical" evidence="1">
    <location>
        <begin position="156"/>
        <end position="172"/>
    </location>
</feature>
<accession>A0A1G7FN46</accession>
<reference evidence="3 4" key="1">
    <citation type="submission" date="2016-10" db="EMBL/GenBank/DDBJ databases">
        <authorList>
            <person name="de Groot N.N."/>
        </authorList>
    </citation>
    <scope>NUCLEOTIDE SEQUENCE [LARGE SCALE GENOMIC DNA]</scope>
    <source>
        <strain evidence="3 4">DSM 16195</strain>
    </source>
</reference>
<evidence type="ECO:0000259" key="2">
    <source>
        <dbReference type="Pfam" id="PF06580"/>
    </source>
</evidence>
<keyword evidence="1" id="KW-1133">Transmembrane helix</keyword>
<proteinExistence type="predicted"/>